<feature type="domain" description="Ribosomal protein mS38 C-terminal" evidence="1">
    <location>
        <begin position="165"/>
        <end position="197"/>
    </location>
</feature>
<reference evidence="2" key="1">
    <citation type="submission" date="2014-12" db="EMBL/GenBank/DDBJ databases">
        <title>Insight into the proteome of Arion vulgaris.</title>
        <authorList>
            <person name="Aradska J."/>
            <person name="Bulat T."/>
            <person name="Smidak R."/>
            <person name="Sarate P."/>
            <person name="Gangsoo J."/>
            <person name="Sialana F."/>
            <person name="Bilban M."/>
            <person name="Lubec G."/>
        </authorList>
    </citation>
    <scope>NUCLEOTIDE SEQUENCE</scope>
    <source>
        <tissue evidence="2">Skin</tissue>
    </source>
</reference>
<gene>
    <name evidence="2" type="primary">ORF90624</name>
</gene>
<dbReference type="InterPro" id="IPR013177">
    <property type="entry name" value="Ribosomal_mS38_C"/>
</dbReference>
<organism evidence="2">
    <name type="scientific">Arion vulgaris</name>
    <dbReference type="NCBI Taxonomy" id="1028688"/>
    <lineage>
        <taxon>Eukaryota</taxon>
        <taxon>Metazoa</taxon>
        <taxon>Spiralia</taxon>
        <taxon>Lophotrochozoa</taxon>
        <taxon>Mollusca</taxon>
        <taxon>Gastropoda</taxon>
        <taxon>Heterobranchia</taxon>
        <taxon>Euthyneura</taxon>
        <taxon>Panpulmonata</taxon>
        <taxon>Eupulmonata</taxon>
        <taxon>Stylommatophora</taxon>
        <taxon>Helicina</taxon>
        <taxon>Arionoidea</taxon>
        <taxon>Arionidae</taxon>
        <taxon>Arion</taxon>
    </lineage>
</organism>
<dbReference type="SMART" id="SM01155">
    <property type="entry name" value="DUF1713"/>
    <property type="match status" value="1"/>
</dbReference>
<protein>
    <recommendedName>
        <fullName evidence="1">Ribosomal protein mS38 C-terminal domain-containing protein</fullName>
    </recommendedName>
</protein>
<evidence type="ECO:0000313" key="2">
    <source>
        <dbReference type="EMBL" id="CEK74335.1"/>
    </source>
</evidence>
<dbReference type="AlphaFoldDB" id="A0A0B7A2Y9"/>
<proteinExistence type="predicted"/>
<name>A0A0B7A2Y9_9EUPU</name>
<evidence type="ECO:0000259" key="1">
    <source>
        <dbReference type="SMART" id="SM01155"/>
    </source>
</evidence>
<dbReference type="EMBL" id="HACG01027470">
    <property type="protein sequence ID" value="CEK74335.1"/>
    <property type="molecule type" value="Transcribed_RNA"/>
</dbReference>
<accession>A0A0B7A2Y9</accession>
<sequence length="250" mass="28795">MALCRFGLLRSCSHLQVSPLSLVALKPPGSILYDATQDRHSKTKLQHLNLMPLQCLNEGTKVTARATRFSTWRTGIISQPKTLPGIILESFHISPKFNASRDVQKYICPSRLLNNDVNLVILDNVTSITNYYDCPVSTIIDNMKMPSQEKSEISDGPGKNAPKMEAKIIMKIRHRKMKKHKLKKLRKRMYHLWRRHKLARRARRMKIYLKELEEIKKTGEVFNALEFVQQQIAKAKKGGYGLNRQDETKA</sequence>